<protein>
    <submittedName>
        <fullName evidence="1">DUF192 domain-containing protein</fullName>
    </submittedName>
</protein>
<sequence length="177" mass="19041">MRLLALLVCTLALALGCSKSDAPPAAQARDNPRRMFQLARLEKVELEAGGHRFKAWLMDTPLKQEEGMMHLTDEEVGADDAMLFAFDEPRSMTFWMKDTLIPLDIAFISPDGKVLNVEVGHPLDESAVPSKGVAQFVVETKAGAAARLGLTSGAVVKLPPPLTKPVPNTKANPPAKG</sequence>
<dbReference type="InterPro" id="IPR038695">
    <property type="entry name" value="Saro_0823-like_sf"/>
</dbReference>
<proteinExistence type="predicted"/>
<evidence type="ECO:0000313" key="2">
    <source>
        <dbReference type="Proteomes" id="UP000727962"/>
    </source>
</evidence>
<dbReference type="PROSITE" id="PS51257">
    <property type="entry name" value="PROKAR_LIPOPROTEIN"/>
    <property type="match status" value="1"/>
</dbReference>
<accession>A0A931LQM1</accession>
<name>A0A931LQM1_FIMGI</name>
<dbReference type="PANTHER" id="PTHR37953">
    <property type="entry name" value="UPF0127 PROTEIN MJ1496"/>
    <property type="match status" value="1"/>
</dbReference>
<dbReference type="EMBL" id="JACOSL010000006">
    <property type="protein sequence ID" value="MBI1755678.1"/>
    <property type="molecule type" value="Genomic_DNA"/>
</dbReference>
<dbReference type="AlphaFoldDB" id="A0A931LQM1"/>
<reference evidence="1" key="1">
    <citation type="submission" date="2020-07" db="EMBL/GenBank/DDBJ databases">
        <title>Huge and variable diversity of episymbiotic CPR bacteria and DPANN archaea in groundwater ecosystems.</title>
        <authorList>
            <person name="He C.Y."/>
            <person name="Keren R."/>
            <person name="Whittaker M."/>
            <person name="Farag I.F."/>
            <person name="Doudna J."/>
            <person name="Cate J.H.D."/>
            <person name="Banfield J.F."/>
        </authorList>
    </citation>
    <scope>NUCLEOTIDE SEQUENCE</scope>
    <source>
        <strain evidence="1">NC_groundwater_17_Pr7_B-0.1um_64_12</strain>
    </source>
</reference>
<evidence type="ECO:0000313" key="1">
    <source>
        <dbReference type="EMBL" id="MBI1755678.1"/>
    </source>
</evidence>
<dbReference type="Gene3D" id="2.60.120.1140">
    <property type="entry name" value="Protein of unknown function DUF192"/>
    <property type="match status" value="1"/>
</dbReference>
<dbReference type="Proteomes" id="UP000727962">
    <property type="component" value="Unassembled WGS sequence"/>
</dbReference>
<organism evidence="1 2">
    <name type="scientific">Fimbriimonas ginsengisoli</name>
    <dbReference type="NCBI Taxonomy" id="1005039"/>
    <lineage>
        <taxon>Bacteria</taxon>
        <taxon>Bacillati</taxon>
        <taxon>Armatimonadota</taxon>
        <taxon>Fimbriimonadia</taxon>
        <taxon>Fimbriimonadales</taxon>
        <taxon>Fimbriimonadaceae</taxon>
        <taxon>Fimbriimonas</taxon>
    </lineage>
</organism>
<dbReference type="PANTHER" id="PTHR37953:SF1">
    <property type="entry name" value="UPF0127 PROTEIN MJ1496"/>
    <property type="match status" value="1"/>
</dbReference>
<gene>
    <name evidence="1" type="ORF">HYR64_01045</name>
</gene>
<comment type="caution">
    <text evidence="1">The sequence shown here is derived from an EMBL/GenBank/DDBJ whole genome shotgun (WGS) entry which is preliminary data.</text>
</comment>
<dbReference type="InterPro" id="IPR003795">
    <property type="entry name" value="DUF192"/>
</dbReference>
<dbReference type="Pfam" id="PF02643">
    <property type="entry name" value="DUF192"/>
    <property type="match status" value="1"/>
</dbReference>